<dbReference type="EMBL" id="UGYV01000001">
    <property type="protein sequence ID" value="SUI90733.1"/>
    <property type="molecule type" value="Genomic_DNA"/>
</dbReference>
<evidence type="ECO:0000313" key="3">
    <source>
        <dbReference type="Proteomes" id="UP000255061"/>
    </source>
</evidence>
<reference evidence="2 3" key="1">
    <citation type="submission" date="2018-06" db="EMBL/GenBank/DDBJ databases">
        <authorList>
            <consortium name="Pathogen Informatics"/>
            <person name="Doyle S."/>
        </authorList>
    </citation>
    <scope>NUCLEOTIDE SEQUENCE [LARGE SCALE GENOMIC DNA]</scope>
    <source>
        <strain evidence="2 3">NCTC10736</strain>
    </source>
</reference>
<keyword evidence="1" id="KW-0472">Membrane</keyword>
<feature type="transmembrane region" description="Helical" evidence="1">
    <location>
        <begin position="34"/>
        <end position="58"/>
    </location>
</feature>
<keyword evidence="1" id="KW-1133">Transmembrane helix</keyword>
<dbReference type="Proteomes" id="UP000255061">
    <property type="component" value="Unassembled WGS sequence"/>
</dbReference>
<name>A0A380AZR7_9GAMM</name>
<keyword evidence="1" id="KW-0812">Transmembrane</keyword>
<proteinExistence type="predicted"/>
<evidence type="ECO:0000313" key="2">
    <source>
        <dbReference type="EMBL" id="SUI90733.1"/>
    </source>
</evidence>
<feature type="transmembrane region" description="Helical" evidence="1">
    <location>
        <begin position="91"/>
        <end position="109"/>
    </location>
</feature>
<feature type="transmembrane region" description="Helical" evidence="1">
    <location>
        <begin position="64"/>
        <end position="84"/>
    </location>
</feature>
<evidence type="ECO:0000256" key="1">
    <source>
        <dbReference type="SAM" id="Phobius"/>
    </source>
</evidence>
<dbReference type="AlphaFoldDB" id="A0A380AZR7"/>
<accession>A0A380AZR7</accession>
<dbReference type="RefSeq" id="WP_181879225.1">
    <property type="nucleotide sequence ID" value="NZ_BPFE01000001.1"/>
</dbReference>
<gene>
    <name evidence="2" type="ORF">NCTC10736_03156</name>
</gene>
<organism evidence="2 3">
    <name type="scientific">Shewanella morhuae</name>
    <dbReference type="NCBI Taxonomy" id="365591"/>
    <lineage>
        <taxon>Bacteria</taxon>
        <taxon>Pseudomonadati</taxon>
        <taxon>Pseudomonadota</taxon>
        <taxon>Gammaproteobacteria</taxon>
        <taxon>Alteromonadales</taxon>
        <taxon>Shewanellaceae</taxon>
        <taxon>Shewanella</taxon>
    </lineage>
</organism>
<sequence length="122" mass="13738">MTEKIEMTRPLTQRLTRWKTSTIWRDSLHVGNRCLAAIFGGYLLAAVATILLAQILPLSQVDRVLTAMMLSFTVYTCTVLWVFSVKSMWRFWLDILALSGLLYLAYLATKALDINPIQGGGL</sequence>
<protein>
    <submittedName>
        <fullName evidence="2">Protein of uncharacterized function (DUF3649)</fullName>
    </submittedName>
</protein>